<dbReference type="Gene3D" id="1.25.40.10">
    <property type="entry name" value="Tetratricopeptide repeat domain"/>
    <property type="match status" value="2"/>
</dbReference>
<protein>
    <submittedName>
        <fullName evidence="3">Glycosyltransferase</fullName>
    </submittedName>
</protein>
<dbReference type="SUPFAM" id="SSF53335">
    <property type="entry name" value="S-adenosyl-L-methionine-dependent methyltransferases"/>
    <property type="match status" value="1"/>
</dbReference>
<dbReference type="InterPro" id="IPR029044">
    <property type="entry name" value="Nucleotide-diphossugar_trans"/>
</dbReference>
<dbReference type="SUPFAM" id="SSF53448">
    <property type="entry name" value="Nucleotide-diphospho-sugar transferases"/>
    <property type="match status" value="1"/>
</dbReference>
<dbReference type="Gene3D" id="3.40.50.150">
    <property type="entry name" value="Vaccinia Virus protein VP39"/>
    <property type="match status" value="1"/>
</dbReference>
<dbReference type="InterPro" id="IPR011990">
    <property type="entry name" value="TPR-like_helical_dom_sf"/>
</dbReference>
<dbReference type="PANTHER" id="PTHR43179">
    <property type="entry name" value="RHAMNOSYLTRANSFERASE WBBL"/>
    <property type="match status" value="1"/>
</dbReference>
<keyword evidence="1" id="KW-0802">TPR repeat</keyword>
<dbReference type="RefSeq" id="WP_160500185.1">
    <property type="nucleotide sequence ID" value="NZ_WUBI01000004.1"/>
</dbReference>
<feature type="repeat" description="TPR" evidence="1">
    <location>
        <begin position="478"/>
        <end position="511"/>
    </location>
</feature>
<dbReference type="SUPFAM" id="SSF48452">
    <property type="entry name" value="TPR-like"/>
    <property type="match status" value="1"/>
</dbReference>
<dbReference type="Pfam" id="PF00535">
    <property type="entry name" value="Glycos_transf_2"/>
    <property type="match status" value="1"/>
</dbReference>
<name>A0A7X3IN60_9BACL</name>
<dbReference type="InterPro" id="IPR029063">
    <property type="entry name" value="SAM-dependent_MTases_sf"/>
</dbReference>
<gene>
    <name evidence="3" type="ORF">GRF59_23705</name>
</gene>
<dbReference type="SMART" id="SM00028">
    <property type="entry name" value="TPR"/>
    <property type="match status" value="3"/>
</dbReference>
<dbReference type="GO" id="GO:0016740">
    <property type="term" value="F:transferase activity"/>
    <property type="evidence" value="ECO:0007669"/>
    <property type="project" value="UniProtKB-KW"/>
</dbReference>
<evidence type="ECO:0000256" key="1">
    <source>
        <dbReference type="PROSITE-ProRule" id="PRU00339"/>
    </source>
</evidence>
<keyword evidence="3" id="KW-0808">Transferase</keyword>
<dbReference type="PANTHER" id="PTHR43179:SF7">
    <property type="entry name" value="RHAMNOSYLTRANSFERASE WBBL"/>
    <property type="match status" value="1"/>
</dbReference>
<dbReference type="InterPro" id="IPR019734">
    <property type="entry name" value="TPR_rpt"/>
</dbReference>
<keyword evidence="4" id="KW-1185">Reference proteome</keyword>
<feature type="domain" description="Glycosyltransferase 2-like" evidence="2">
    <location>
        <begin position="6"/>
        <end position="172"/>
    </location>
</feature>
<evidence type="ECO:0000313" key="4">
    <source>
        <dbReference type="Proteomes" id="UP000460318"/>
    </source>
</evidence>
<dbReference type="PROSITE" id="PS50005">
    <property type="entry name" value="TPR"/>
    <property type="match status" value="1"/>
</dbReference>
<evidence type="ECO:0000259" key="2">
    <source>
        <dbReference type="Pfam" id="PF00535"/>
    </source>
</evidence>
<comment type="caution">
    <text evidence="3">The sequence shown here is derived from an EMBL/GenBank/DDBJ whole genome shotgun (WGS) entry which is preliminary data.</text>
</comment>
<evidence type="ECO:0000313" key="3">
    <source>
        <dbReference type="EMBL" id="MWV46618.1"/>
    </source>
</evidence>
<dbReference type="InterPro" id="IPR001173">
    <property type="entry name" value="Glyco_trans_2-like"/>
</dbReference>
<sequence>MQKTSIVIASLSNDFEYTKESIESIRRFTEKGTFEIIVVEGGGAEEALTWLAEQTDIRSLFSENKLTLGNAWNQGAQMAVGNFVVFMHPDTIVSPQWLSSLSDALNQNQQLGAIEPLSNIGEDGQTGNLHFASMEEMLSHANELYRNNVHVEEKIVLSGFCFMLRRNTIETIGEFDVQLEGKAMIADYCLRVKLAGLSLGICSNAFVHHYGVHQIKEEQLYASYFSNKWGFSIEETRIEDSTVQLIKRTTEDTFKVLIMGRGIGGTSLKLKQLFPHAEVYGCSWNGNLNKASDLLFPFMSCTMIESSLLWDQHFDYIILNPGIEIEYVEVLPTAFALLNKGGRLITEIANANNCSLVKRILLGQGLEMGKKYWNMADIPSLFENAGFQELDFDYVMNEVGEQSASLTNELGQFVGQLPQEFDISSFLITAYKTSQDKILHTLFKELLSEPTDAVLLEIFTNSTAQILSSLERYEGPVVSILNYLGISNFEKKQLDEVLPYLTKACELDPLNSVTLINLATLMYTIGEDEAALEWLNRLEEKDEQIETWIKEIEHNIYSHKLAANIVKFLLRRIENEVDREEAYSELIMLLSKNTVSIQDIIRSVEVDIIHKTATLNRMAVNCFSSGEYDYVIPLLEKSYSLDPEDVDTLFNLGYILYKFGANRDALNFLTQIDEPDGDIIDLQKEIEVAINHEQQ</sequence>
<proteinExistence type="predicted"/>
<dbReference type="EMBL" id="WUBI01000004">
    <property type="protein sequence ID" value="MWV46618.1"/>
    <property type="molecule type" value="Genomic_DNA"/>
</dbReference>
<reference evidence="3 4" key="1">
    <citation type="submission" date="2019-12" db="EMBL/GenBank/DDBJ databases">
        <title>Paenibacillus sp. nov., an endophytic bacterium isolated from the stem of Dendrobium.</title>
        <authorList>
            <person name="Zhao R."/>
        </authorList>
    </citation>
    <scope>NUCLEOTIDE SEQUENCE [LARGE SCALE GENOMIC DNA]</scope>
    <source>
        <strain evidence="3 4">HJL G12</strain>
    </source>
</reference>
<accession>A0A7X3IN60</accession>
<dbReference type="AlphaFoldDB" id="A0A7X3IN60"/>
<dbReference type="Gene3D" id="3.90.550.10">
    <property type="entry name" value="Spore Coat Polysaccharide Biosynthesis Protein SpsA, Chain A"/>
    <property type="match status" value="1"/>
</dbReference>
<organism evidence="3 4">
    <name type="scientific">Paenibacillus dendrobii</name>
    <dbReference type="NCBI Taxonomy" id="2691084"/>
    <lineage>
        <taxon>Bacteria</taxon>
        <taxon>Bacillati</taxon>
        <taxon>Bacillota</taxon>
        <taxon>Bacilli</taxon>
        <taxon>Bacillales</taxon>
        <taxon>Paenibacillaceae</taxon>
        <taxon>Paenibacillus</taxon>
    </lineage>
</organism>
<dbReference type="Proteomes" id="UP000460318">
    <property type="component" value="Unassembled WGS sequence"/>
</dbReference>